<keyword evidence="2 6" id="KW-0378">Hydrolase</keyword>
<organism evidence="10 11">
    <name type="scientific">Treponema brennaborense (strain DSM 12168 / CIP 105900 / DD5/3)</name>
    <dbReference type="NCBI Taxonomy" id="906968"/>
    <lineage>
        <taxon>Bacteria</taxon>
        <taxon>Pseudomonadati</taxon>
        <taxon>Spirochaetota</taxon>
        <taxon>Spirochaetia</taxon>
        <taxon>Spirochaetales</taxon>
        <taxon>Treponemataceae</taxon>
        <taxon>Treponema</taxon>
    </lineage>
</organism>
<feature type="short sequence motif" description="GXSXG" evidence="6">
    <location>
        <begin position="74"/>
        <end position="78"/>
    </location>
</feature>
<evidence type="ECO:0000256" key="2">
    <source>
        <dbReference type="ARBA" id="ARBA00022801"/>
    </source>
</evidence>
<gene>
    <name evidence="10" type="ordered locus">Trebr_2371</name>
</gene>
<evidence type="ECO:0000256" key="7">
    <source>
        <dbReference type="SAM" id="MobiDB-lite"/>
    </source>
</evidence>
<dbReference type="Pfam" id="PF01734">
    <property type="entry name" value="Patatin"/>
    <property type="match status" value="1"/>
</dbReference>
<feature type="short sequence motif" description="GXGXXG" evidence="6">
    <location>
        <begin position="47"/>
        <end position="52"/>
    </location>
</feature>
<evidence type="ECO:0000256" key="1">
    <source>
        <dbReference type="ARBA" id="ARBA00004370"/>
    </source>
</evidence>
<feature type="region of interest" description="Disordered" evidence="7">
    <location>
        <begin position="335"/>
        <end position="354"/>
    </location>
</feature>
<evidence type="ECO:0000313" key="10">
    <source>
        <dbReference type="EMBL" id="AEE17780.1"/>
    </source>
</evidence>
<keyword evidence="4 6" id="KW-0443">Lipid metabolism</keyword>
<dbReference type="AlphaFoldDB" id="F4LMB4"/>
<dbReference type="Pfam" id="PF01103">
    <property type="entry name" value="Omp85"/>
    <property type="match status" value="1"/>
</dbReference>
<evidence type="ECO:0000256" key="8">
    <source>
        <dbReference type="SAM" id="SignalP"/>
    </source>
</evidence>
<dbReference type="PANTHER" id="PTHR14226">
    <property type="entry name" value="NEUROPATHY TARGET ESTERASE/SWISS CHEESE D.MELANOGASTER"/>
    <property type="match status" value="1"/>
</dbReference>
<evidence type="ECO:0000259" key="9">
    <source>
        <dbReference type="PROSITE" id="PS51635"/>
    </source>
</evidence>
<feature type="chain" id="PRO_5003312793" evidence="8">
    <location>
        <begin position="23"/>
        <end position="809"/>
    </location>
</feature>
<dbReference type="PANTHER" id="PTHR14226:SF29">
    <property type="entry name" value="NEUROPATHY TARGET ESTERASE SWS"/>
    <property type="match status" value="1"/>
</dbReference>
<dbReference type="InterPro" id="IPR050301">
    <property type="entry name" value="NTE"/>
</dbReference>
<feature type="active site" description="Proton acceptor" evidence="6">
    <location>
        <position position="221"/>
    </location>
</feature>
<evidence type="ECO:0000256" key="5">
    <source>
        <dbReference type="ARBA" id="ARBA00023136"/>
    </source>
</evidence>
<keyword evidence="11" id="KW-1185">Reference proteome</keyword>
<dbReference type="EMBL" id="CP002696">
    <property type="protein sequence ID" value="AEE17780.1"/>
    <property type="molecule type" value="Genomic_DNA"/>
</dbReference>
<evidence type="ECO:0000256" key="4">
    <source>
        <dbReference type="ARBA" id="ARBA00023098"/>
    </source>
</evidence>
<reference evidence="11" key="1">
    <citation type="submission" date="2011-04" db="EMBL/GenBank/DDBJ databases">
        <title>The complete genome of Treponema brennaborense DSM 12168.</title>
        <authorList>
            <person name="Lucas S."/>
            <person name="Han J."/>
            <person name="Lapidus A."/>
            <person name="Bruce D."/>
            <person name="Goodwin L."/>
            <person name="Pitluck S."/>
            <person name="Peters L."/>
            <person name="Kyrpides N."/>
            <person name="Mavromatis K."/>
            <person name="Ivanova N."/>
            <person name="Mikhailova N."/>
            <person name="Pagani I."/>
            <person name="Teshima H."/>
            <person name="Detter J.C."/>
            <person name="Tapia R."/>
            <person name="Han C."/>
            <person name="Land M."/>
            <person name="Hauser L."/>
            <person name="Markowitz V."/>
            <person name="Cheng J.-F."/>
            <person name="Hugenholtz P."/>
            <person name="Woyke T."/>
            <person name="Wu D."/>
            <person name="Gronow S."/>
            <person name="Wellnitz S."/>
            <person name="Brambilla E."/>
            <person name="Klenk H.-P."/>
            <person name="Eisen J.A."/>
        </authorList>
    </citation>
    <scope>NUCLEOTIDE SEQUENCE [LARGE SCALE GENOMIC DNA]</scope>
    <source>
        <strain evidence="11">DSM 12168 / CIP 105900 / DD5/3</strain>
    </source>
</reference>
<evidence type="ECO:0000256" key="3">
    <source>
        <dbReference type="ARBA" id="ARBA00022963"/>
    </source>
</evidence>
<dbReference type="Gene3D" id="3.40.1090.10">
    <property type="entry name" value="Cytosolic phospholipase A2 catalytic domain"/>
    <property type="match status" value="2"/>
</dbReference>
<keyword evidence="5" id="KW-0472">Membrane</keyword>
<feature type="signal peptide" evidence="8">
    <location>
        <begin position="1"/>
        <end position="22"/>
    </location>
</feature>
<accession>F4LMB4</accession>
<sequence length="809" mass="88963">MKITDMLYKRALTLLFITCALARTIPAQTAAEIEPTGRPSVALVLAGGGAKGFAHIPVLELLEELDIPIDMVIGNSAGAIIGGLYCAGYSPAEIANELLDLNWAQLFQDEPVSPFESLLGNRSTFASPVSVRLGKNFSFDMGAGLSTGQNAYMRFKQLTAKIPSYIDFDSLPIPFRATAVNLLTGDLDIIGTGDIAEAIRSSMSIPAVFQPFPVDGKLYVDGLVRNNMPIQPVADLGYDIIIAIELGDELIDNPSKFASTPLTTVSQVMTIFMYSGNKEQYKLADIVLYPDVAEFSTFDYPKSRQIYEKAIKDKERFREPLRELRKKIFPEQYAADGAGKTGSSDDGGSNGAQLKTAERTSAGGGSFAFTPIHKGAVEPDRNGVYDDLPYLIPEVLVTSGAAVQDMDYIETYFEKIRNKPLTPDALNDFISAVYHTGNYTLAIPRIDTRYAQTRLELRLHQIEKENWLIIPGAAFEGTVSDQSVSKLTFSLDIQFRGLTGTGSVLSVKSTMINNLGAALMYMQPIGAHSYVQLSADVIVEQEFVTSGFQRHELQGNRLSYSSTGLLFGVKFGSYHRMQIGGSIYWMDTDGNATEELEIQQNKYRQTSASIAAPLNIGYTFDTFDYPSFPTRGFYVKFDDTGVFPLLATEAPVAFNLCRVDFTAAVPLARNFSIIFNVFAGSDISMQLAKIPSFIPLFGYTLGDRTYFPQMAGKQQYGTHKAAAQIVFQFQPWQNLTIMGGQMFFSVSGSIGEVAMEYTDFTVKDIKWNASFNTGIRISKTFSVMFRLGAGTTKNTIIPFISVDFGTIRY</sequence>
<keyword evidence="8" id="KW-0732">Signal</keyword>
<dbReference type="GO" id="GO:0016042">
    <property type="term" value="P:lipid catabolic process"/>
    <property type="evidence" value="ECO:0007669"/>
    <property type="project" value="UniProtKB-UniRule"/>
</dbReference>
<name>F4LMB4_TREBD</name>
<comment type="subcellular location">
    <subcellularLocation>
        <location evidence="1">Membrane</location>
    </subcellularLocation>
</comment>
<dbReference type="InterPro" id="IPR016035">
    <property type="entry name" value="Acyl_Trfase/lysoPLipase"/>
</dbReference>
<feature type="domain" description="PNPLA" evidence="9">
    <location>
        <begin position="43"/>
        <end position="234"/>
    </location>
</feature>
<keyword evidence="3 6" id="KW-0442">Lipid degradation</keyword>
<dbReference type="GO" id="GO:0019867">
    <property type="term" value="C:outer membrane"/>
    <property type="evidence" value="ECO:0007669"/>
    <property type="project" value="InterPro"/>
</dbReference>
<dbReference type="STRING" id="906968.Trebr_2371"/>
<dbReference type="CDD" id="cd07205">
    <property type="entry name" value="Pat_PNPLA6_PNPLA7_NTE1_like"/>
    <property type="match status" value="1"/>
</dbReference>
<feature type="compositionally biased region" description="Polar residues" evidence="7">
    <location>
        <begin position="341"/>
        <end position="353"/>
    </location>
</feature>
<dbReference type="eggNOG" id="COG4775">
    <property type="taxonomic scope" value="Bacteria"/>
</dbReference>
<feature type="active site" description="Nucleophile" evidence="6">
    <location>
        <position position="76"/>
    </location>
</feature>
<dbReference type="InterPro" id="IPR002641">
    <property type="entry name" value="PNPLA_dom"/>
</dbReference>
<protein>
    <submittedName>
        <fullName evidence="10">Patatin</fullName>
    </submittedName>
</protein>
<dbReference type="SUPFAM" id="SSF52151">
    <property type="entry name" value="FabD/lysophospholipase-like"/>
    <property type="match status" value="1"/>
</dbReference>
<dbReference type="Proteomes" id="UP000006546">
    <property type="component" value="Chromosome"/>
</dbReference>
<dbReference type="GO" id="GO:0016787">
    <property type="term" value="F:hydrolase activity"/>
    <property type="evidence" value="ECO:0007669"/>
    <property type="project" value="UniProtKB-UniRule"/>
</dbReference>
<comment type="caution">
    <text evidence="6">Lacks conserved residue(s) required for the propagation of feature annotation.</text>
</comment>
<dbReference type="InterPro" id="IPR000184">
    <property type="entry name" value="Bac_surfAg_D15"/>
</dbReference>
<proteinExistence type="predicted"/>
<dbReference type="RefSeq" id="WP_013759481.1">
    <property type="nucleotide sequence ID" value="NC_015500.1"/>
</dbReference>
<evidence type="ECO:0000256" key="6">
    <source>
        <dbReference type="PROSITE-ProRule" id="PRU01161"/>
    </source>
</evidence>
<dbReference type="PROSITE" id="PS51635">
    <property type="entry name" value="PNPLA"/>
    <property type="match status" value="1"/>
</dbReference>
<dbReference type="eggNOG" id="COG1752">
    <property type="taxonomic scope" value="Bacteria"/>
</dbReference>
<dbReference type="KEGG" id="tbe:Trebr_2371"/>
<evidence type="ECO:0000313" key="11">
    <source>
        <dbReference type="Proteomes" id="UP000006546"/>
    </source>
</evidence>
<dbReference type="HOGENOM" id="CLU_014750_1_0_12"/>
<dbReference type="Gene3D" id="2.40.160.50">
    <property type="entry name" value="membrane protein fhac: a member of the omp85/tpsb transporter family"/>
    <property type="match status" value="1"/>
</dbReference>
<dbReference type="OrthoDB" id="9770965at2"/>